<dbReference type="GO" id="GO:0022625">
    <property type="term" value="C:cytosolic large ribosomal subunit"/>
    <property type="evidence" value="ECO:0007669"/>
    <property type="project" value="TreeGrafter"/>
</dbReference>
<proteinExistence type="inferred from homology"/>
<protein>
    <recommendedName>
        <fullName evidence="5">Large ribosomal subunit protein bL25</fullName>
    </recommendedName>
    <alternativeName>
        <fullName evidence="5">General stress protein CTC</fullName>
    </alternativeName>
</protein>
<evidence type="ECO:0000259" key="8">
    <source>
        <dbReference type="Pfam" id="PF14693"/>
    </source>
</evidence>
<dbReference type="NCBIfam" id="TIGR00731">
    <property type="entry name" value="bL25_bact_ctc"/>
    <property type="match status" value="1"/>
</dbReference>
<dbReference type="PANTHER" id="PTHR33284">
    <property type="entry name" value="RIBOSOMAL PROTEIN L25/GLN-TRNA SYNTHETASE, ANTI-CODON-BINDING DOMAIN-CONTAINING PROTEIN"/>
    <property type="match status" value="1"/>
</dbReference>
<gene>
    <name evidence="5" type="primary">rplY</name>
    <name evidence="5" type="synonym">ctc</name>
    <name evidence="9" type="ORF">A3B49_03435</name>
</gene>
<dbReference type="InterPro" id="IPR020930">
    <property type="entry name" value="Ribosomal_uL5_bac-type"/>
</dbReference>
<dbReference type="AlphaFoldDB" id="A0A1F5MKE4"/>
<comment type="function">
    <text evidence="5">This is one of the proteins that binds to the 5S RNA in the ribosome where it forms part of the central protuberance.</text>
</comment>
<dbReference type="PANTHER" id="PTHR33284:SF1">
    <property type="entry name" value="RIBOSOMAL PROTEIN L25_GLN-TRNA SYNTHETASE, ANTI-CODON-BINDING DOMAIN-CONTAINING PROTEIN"/>
    <property type="match status" value="1"/>
</dbReference>
<accession>A0A1F5MKE4</accession>
<dbReference type="InterPro" id="IPR020056">
    <property type="entry name" value="Rbsml_bL25/Gln-tRNA_synth_N"/>
</dbReference>
<evidence type="ECO:0000313" key="9">
    <source>
        <dbReference type="EMBL" id="OGE65825.1"/>
    </source>
</evidence>
<dbReference type="CDD" id="cd00495">
    <property type="entry name" value="Ribosomal_L25_TL5_CTC"/>
    <property type="match status" value="1"/>
</dbReference>
<feature type="domain" description="Large ribosomal subunit protein bL25 L25" evidence="7">
    <location>
        <begin position="6"/>
        <end position="92"/>
    </location>
</feature>
<evidence type="ECO:0000256" key="4">
    <source>
        <dbReference type="ARBA" id="ARBA00023274"/>
    </source>
</evidence>
<dbReference type="Gene3D" id="2.40.240.10">
    <property type="entry name" value="Ribosomal Protein L25, Chain P"/>
    <property type="match status" value="1"/>
</dbReference>
<dbReference type="Pfam" id="PF01386">
    <property type="entry name" value="Ribosomal_L25p"/>
    <property type="match status" value="1"/>
</dbReference>
<dbReference type="GO" id="GO:0003735">
    <property type="term" value="F:structural constituent of ribosome"/>
    <property type="evidence" value="ECO:0007669"/>
    <property type="project" value="InterPro"/>
</dbReference>
<comment type="similarity">
    <text evidence="5">Belongs to the bacterial ribosomal protein bL25 family. CTC subfamily.</text>
</comment>
<evidence type="ECO:0000256" key="5">
    <source>
        <dbReference type="HAMAP-Rule" id="MF_01334"/>
    </source>
</evidence>
<evidence type="ECO:0000256" key="2">
    <source>
        <dbReference type="ARBA" id="ARBA00022884"/>
    </source>
</evidence>
<evidence type="ECO:0000256" key="6">
    <source>
        <dbReference type="SAM" id="MobiDB-lite"/>
    </source>
</evidence>
<comment type="caution">
    <text evidence="9">The sequence shown here is derived from an EMBL/GenBank/DDBJ whole genome shotgun (WGS) entry which is preliminary data.</text>
</comment>
<dbReference type="EMBL" id="MFDO01000005">
    <property type="protein sequence ID" value="OGE65825.1"/>
    <property type="molecule type" value="Genomic_DNA"/>
</dbReference>
<dbReference type="InterPro" id="IPR001021">
    <property type="entry name" value="Ribosomal_bL25_long"/>
</dbReference>
<dbReference type="SUPFAM" id="SSF50715">
    <property type="entry name" value="Ribosomal protein L25-like"/>
    <property type="match status" value="1"/>
</dbReference>
<evidence type="ECO:0000313" key="10">
    <source>
        <dbReference type="Proteomes" id="UP000178017"/>
    </source>
</evidence>
<evidence type="ECO:0000259" key="7">
    <source>
        <dbReference type="Pfam" id="PF01386"/>
    </source>
</evidence>
<dbReference type="InterPro" id="IPR011035">
    <property type="entry name" value="Ribosomal_bL25/Gln-tRNA_synth"/>
</dbReference>
<comment type="subunit">
    <text evidence="5">Part of the 50S ribosomal subunit; part of the 5S rRNA/L5/L18/L25 subcomplex. Contacts the 5S rRNA. Binds to the 5S rRNA independently of L5 and L18.</text>
</comment>
<feature type="domain" description="Large ribosomal subunit protein bL25 beta" evidence="8">
    <location>
        <begin position="100"/>
        <end position="184"/>
    </location>
</feature>
<dbReference type="GO" id="GO:0006412">
    <property type="term" value="P:translation"/>
    <property type="evidence" value="ECO:0007669"/>
    <property type="project" value="UniProtKB-UniRule"/>
</dbReference>
<dbReference type="Pfam" id="PF14693">
    <property type="entry name" value="Ribosomal_TL5_C"/>
    <property type="match status" value="1"/>
</dbReference>
<keyword evidence="3 5" id="KW-0689">Ribosomal protein</keyword>
<dbReference type="InterPro" id="IPR020057">
    <property type="entry name" value="Ribosomal_bL25_b-dom"/>
</dbReference>
<name>A0A1F5MKE4_9BACT</name>
<evidence type="ECO:0000256" key="3">
    <source>
        <dbReference type="ARBA" id="ARBA00022980"/>
    </source>
</evidence>
<dbReference type="InterPro" id="IPR037121">
    <property type="entry name" value="Ribosomal_bL25_C"/>
</dbReference>
<sequence length="255" mass="27586">MQAIPLKAQERTVLGKAVKNLRKAGLIPGHVYGNKTEIEHVSVNARDFLKVLDNAGETTLVDLKIGEERVKHVLIRGVQTDAVKGLPLHIDFYEVNLKEKVTVPVPIILQGVVEEIELVKTGEAVVIQSLSEVQVEALPTEIPENLIVNVLSLRVIGDAIHVSELQVPEGVTILAEPEEVVVKLDTAITEEMKRLMEEQAAEAAAAQEAAVTEEGATAEGEVPAEGEVVKEGEESTGSTPPEVKEELTNEQKQPL</sequence>
<feature type="compositionally biased region" description="Low complexity" evidence="6">
    <location>
        <begin position="204"/>
        <end position="226"/>
    </location>
</feature>
<keyword evidence="4 5" id="KW-0687">Ribonucleoprotein</keyword>
<keyword evidence="2 5" id="KW-0694">RNA-binding</keyword>
<reference evidence="9 10" key="1">
    <citation type="journal article" date="2016" name="Nat. Commun.">
        <title>Thousands of microbial genomes shed light on interconnected biogeochemical processes in an aquifer system.</title>
        <authorList>
            <person name="Anantharaman K."/>
            <person name="Brown C.T."/>
            <person name="Hug L.A."/>
            <person name="Sharon I."/>
            <person name="Castelle C.J."/>
            <person name="Probst A.J."/>
            <person name="Thomas B.C."/>
            <person name="Singh A."/>
            <person name="Wilkins M.J."/>
            <person name="Karaoz U."/>
            <person name="Brodie E.L."/>
            <person name="Williams K.H."/>
            <person name="Hubbard S.S."/>
            <person name="Banfield J.F."/>
        </authorList>
    </citation>
    <scope>NUCLEOTIDE SEQUENCE [LARGE SCALE GENOMIC DNA]</scope>
</reference>
<dbReference type="GO" id="GO:0008097">
    <property type="term" value="F:5S rRNA binding"/>
    <property type="evidence" value="ECO:0007669"/>
    <property type="project" value="InterPro"/>
</dbReference>
<organism evidence="9 10">
    <name type="scientific">Candidatus Daviesbacteria bacterium RIFCSPLOWO2_01_FULL_40_24</name>
    <dbReference type="NCBI Taxonomy" id="1797787"/>
    <lineage>
        <taxon>Bacteria</taxon>
        <taxon>Candidatus Daviesiibacteriota</taxon>
    </lineage>
</organism>
<dbReference type="Gene3D" id="2.170.120.20">
    <property type="entry name" value="Ribosomal protein L25, beta domain"/>
    <property type="match status" value="1"/>
</dbReference>
<dbReference type="Proteomes" id="UP000178017">
    <property type="component" value="Unassembled WGS sequence"/>
</dbReference>
<evidence type="ECO:0000256" key="1">
    <source>
        <dbReference type="ARBA" id="ARBA00022730"/>
    </source>
</evidence>
<dbReference type="InterPro" id="IPR029751">
    <property type="entry name" value="Ribosomal_L25_dom"/>
</dbReference>
<keyword evidence="1 5" id="KW-0699">rRNA-binding</keyword>
<feature type="region of interest" description="Disordered" evidence="6">
    <location>
        <begin position="204"/>
        <end position="255"/>
    </location>
</feature>
<dbReference type="HAMAP" id="MF_01334">
    <property type="entry name" value="Ribosomal_bL25_CTC"/>
    <property type="match status" value="1"/>
</dbReference>